<reference evidence="2" key="1">
    <citation type="journal article" date="2020" name="mSystems">
        <title>Genome- and Community-Level Interaction Insights into Carbon Utilization and Element Cycling Functions of Hydrothermarchaeota in Hydrothermal Sediment.</title>
        <authorList>
            <person name="Zhou Z."/>
            <person name="Liu Y."/>
            <person name="Xu W."/>
            <person name="Pan J."/>
            <person name="Luo Z.H."/>
            <person name="Li M."/>
        </authorList>
    </citation>
    <scope>NUCLEOTIDE SEQUENCE [LARGE SCALE GENOMIC DNA]</scope>
    <source>
        <strain evidence="2">SpSt-1220</strain>
    </source>
</reference>
<feature type="non-terminal residue" evidence="2">
    <location>
        <position position="119"/>
    </location>
</feature>
<comment type="caution">
    <text evidence="2">The sequence shown here is derived from an EMBL/GenBank/DDBJ whole genome shotgun (WGS) entry which is preliminary data.</text>
</comment>
<keyword evidence="2" id="KW-0808">Transferase</keyword>
<dbReference type="GO" id="GO:0008168">
    <property type="term" value="F:methyltransferase activity"/>
    <property type="evidence" value="ECO:0007669"/>
    <property type="project" value="UniProtKB-KW"/>
</dbReference>
<evidence type="ECO:0000256" key="1">
    <source>
        <dbReference type="SAM" id="MobiDB-lite"/>
    </source>
</evidence>
<evidence type="ECO:0000313" key="2">
    <source>
        <dbReference type="EMBL" id="HDR46748.1"/>
    </source>
</evidence>
<dbReference type="EMBL" id="DSDO01000242">
    <property type="protein sequence ID" value="HDR46748.1"/>
    <property type="molecule type" value="Genomic_DNA"/>
</dbReference>
<dbReference type="GO" id="GO:0032259">
    <property type="term" value="P:methylation"/>
    <property type="evidence" value="ECO:0007669"/>
    <property type="project" value="UniProtKB-KW"/>
</dbReference>
<keyword evidence="2" id="KW-0489">Methyltransferase</keyword>
<proteinExistence type="predicted"/>
<organism evidence="2">
    <name type="scientific">Geoalkalibacter subterraneus</name>
    <dbReference type="NCBI Taxonomy" id="483547"/>
    <lineage>
        <taxon>Bacteria</taxon>
        <taxon>Pseudomonadati</taxon>
        <taxon>Thermodesulfobacteriota</taxon>
        <taxon>Desulfuromonadia</taxon>
        <taxon>Desulfuromonadales</taxon>
        <taxon>Geoalkalibacteraceae</taxon>
        <taxon>Geoalkalibacter</taxon>
    </lineage>
</organism>
<protein>
    <submittedName>
        <fullName evidence="2">DNA methylase</fullName>
    </submittedName>
</protein>
<sequence>MKQKELFNSEPRTQNSEPQPVECLGIKFPNDEARRAYFLDKLAERLRDPEFRKIEGFPIGEDEDILALSDPPYYTACSNPFIEDFIEHYGKPYDPNVPYSKEPFAADVSEGKNDPIYNA</sequence>
<dbReference type="Proteomes" id="UP000886162">
    <property type="component" value="Unassembled WGS sequence"/>
</dbReference>
<name>A0A831L7J8_9BACT</name>
<dbReference type="AlphaFoldDB" id="A0A831L7J8"/>
<feature type="region of interest" description="Disordered" evidence="1">
    <location>
        <begin position="1"/>
        <end position="24"/>
    </location>
</feature>
<gene>
    <name evidence="2" type="ORF">ENN94_03505</name>
</gene>
<accession>A0A831L7J8</accession>